<proteinExistence type="predicted"/>
<name>A0ABT2YLY3_9BURK</name>
<reference evidence="3 4" key="1">
    <citation type="submission" date="2021-11" db="EMBL/GenBank/DDBJ databases">
        <authorList>
            <person name="Liang Q."/>
            <person name="Mou H."/>
            <person name="Liu Z."/>
        </authorList>
    </citation>
    <scope>NUCLEOTIDE SEQUENCE [LARGE SCALE GENOMIC DNA]</scope>
    <source>
        <strain evidence="3 4">CHU3</strain>
    </source>
</reference>
<feature type="chain" id="PRO_5045052803" evidence="1">
    <location>
        <begin position="25"/>
        <end position="297"/>
    </location>
</feature>
<evidence type="ECO:0000313" key="4">
    <source>
        <dbReference type="Proteomes" id="UP001209701"/>
    </source>
</evidence>
<sequence length="297" mass="32138">MQRKIRLSLALVAAGCISSTPLFAAPVLLSQTFQLSNSLNRNSVSLNFDLGSFLSGQGYSSTDIVSGNATLHGYSDVQYYGGLPNMVYSAYQVTGQTSHQAQYLLYDIPDTNDCGFFGNNPCHNGRKEFRQYVIQDTISTQSLDWQRVDLVADSMRLLIGDSSVSDVAETRSSSAGNYGPARAQDRVCKSTDRYGNCSYDYRYLRQRDTYSAIFGALDTSLSFDAAALKDVRSDGVLGVGVQATAGQFKLNSISFDVMVEKAAAVPEPASLLLAGSALAGLVLTTRRRRQGGVFNKA</sequence>
<gene>
    <name evidence="3" type="ORF">LNV07_23445</name>
</gene>
<feature type="domain" description="Ice-binding protein C-terminal" evidence="2">
    <location>
        <begin position="264"/>
        <end position="287"/>
    </location>
</feature>
<dbReference type="RefSeq" id="WP_263573634.1">
    <property type="nucleotide sequence ID" value="NZ_JAJIRN010000012.1"/>
</dbReference>
<dbReference type="Pfam" id="PF07589">
    <property type="entry name" value="PEP-CTERM"/>
    <property type="match status" value="1"/>
</dbReference>
<dbReference type="InterPro" id="IPR013424">
    <property type="entry name" value="Ice-binding_C"/>
</dbReference>
<comment type="caution">
    <text evidence="3">The sequence shown here is derived from an EMBL/GenBank/DDBJ whole genome shotgun (WGS) entry which is preliminary data.</text>
</comment>
<organism evidence="3 4">
    <name type="scientific">Roseateles oligotrophus</name>
    <dbReference type="NCBI Taxonomy" id="1769250"/>
    <lineage>
        <taxon>Bacteria</taxon>
        <taxon>Pseudomonadati</taxon>
        <taxon>Pseudomonadota</taxon>
        <taxon>Betaproteobacteria</taxon>
        <taxon>Burkholderiales</taxon>
        <taxon>Sphaerotilaceae</taxon>
        <taxon>Roseateles</taxon>
    </lineage>
</organism>
<protein>
    <submittedName>
        <fullName evidence="3">PEP-CTERM sorting domain-containing protein</fullName>
    </submittedName>
</protein>
<evidence type="ECO:0000259" key="2">
    <source>
        <dbReference type="Pfam" id="PF07589"/>
    </source>
</evidence>
<accession>A0ABT2YLY3</accession>
<dbReference type="Proteomes" id="UP001209701">
    <property type="component" value="Unassembled WGS sequence"/>
</dbReference>
<keyword evidence="4" id="KW-1185">Reference proteome</keyword>
<dbReference type="EMBL" id="JAJIRN010000012">
    <property type="protein sequence ID" value="MCV2371054.1"/>
    <property type="molecule type" value="Genomic_DNA"/>
</dbReference>
<dbReference type="NCBIfam" id="TIGR02595">
    <property type="entry name" value="PEP_CTERM"/>
    <property type="match status" value="1"/>
</dbReference>
<evidence type="ECO:0000256" key="1">
    <source>
        <dbReference type="SAM" id="SignalP"/>
    </source>
</evidence>
<evidence type="ECO:0000313" key="3">
    <source>
        <dbReference type="EMBL" id="MCV2371054.1"/>
    </source>
</evidence>
<feature type="signal peptide" evidence="1">
    <location>
        <begin position="1"/>
        <end position="24"/>
    </location>
</feature>
<keyword evidence="1" id="KW-0732">Signal</keyword>